<dbReference type="SUPFAM" id="SSF81296">
    <property type="entry name" value="E set domains"/>
    <property type="match status" value="1"/>
</dbReference>
<dbReference type="InterPro" id="IPR017868">
    <property type="entry name" value="Filamin/ABP280_repeat-like"/>
</dbReference>
<evidence type="ECO:0000313" key="3">
    <source>
        <dbReference type="Proteomes" id="UP000663866"/>
    </source>
</evidence>
<feature type="non-terminal residue" evidence="2">
    <location>
        <position position="81"/>
    </location>
</feature>
<evidence type="ECO:0000313" key="2">
    <source>
        <dbReference type="EMBL" id="CAF4745540.1"/>
    </source>
</evidence>
<protein>
    <submittedName>
        <fullName evidence="2">Uncharacterized protein</fullName>
    </submittedName>
</protein>
<keyword evidence="3" id="KW-1185">Reference proteome</keyword>
<feature type="repeat" description="Filamin" evidence="1">
    <location>
        <begin position="17"/>
        <end position="81"/>
    </location>
</feature>
<sequence>WGEKEIHGSPFKITVVPNNHRASQVLCSGDGLRMGVIGKEMQCFIDTRAAMPGELTVYCHGINTTAICRLVDHRDGTCTLS</sequence>
<gene>
    <name evidence="2" type="ORF">OVN521_LOCUS49966</name>
</gene>
<feature type="non-terminal residue" evidence="2">
    <location>
        <position position="1"/>
    </location>
</feature>
<name>A0A821L552_9BILA</name>
<dbReference type="AlphaFoldDB" id="A0A821L552"/>
<dbReference type="InterPro" id="IPR013783">
    <property type="entry name" value="Ig-like_fold"/>
</dbReference>
<reference evidence="2" key="1">
    <citation type="submission" date="2021-02" db="EMBL/GenBank/DDBJ databases">
        <authorList>
            <person name="Nowell W R."/>
        </authorList>
    </citation>
    <scope>NUCLEOTIDE SEQUENCE</scope>
</reference>
<dbReference type="InterPro" id="IPR014756">
    <property type="entry name" value="Ig_E-set"/>
</dbReference>
<evidence type="ECO:0000256" key="1">
    <source>
        <dbReference type="PROSITE-ProRule" id="PRU00087"/>
    </source>
</evidence>
<dbReference type="EMBL" id="CAJOBG010112408">
    <property type="protein sequence ID" value="CAF4745540.1"/>
    <property type="molecule type" value="Genomic_DNA"/>
</dbReference>
<dbReference type="Proteomes" id="UP000663866">
    <property type="component" value="Unassembled WGS sequence"/>
</dbReference>
<organism evidence="2 3">
    <name type="scientific">Rotaria magnacalcarata</name>
    <dbReference type="NCBI Taxonomy" id="392030"/>
    <lineage>
        <taxon>Eukaryota</taxon>
        <taxon>Metazoa</taxon>
        <taxon>Spiralia</taxon>
        <taxon>Gnathifera</taxon>
        <taxon>Rotifera</taxon>
        <taxon>Eurotatoria</taxon>
        <taxon>Bdelloidea</taxon>
        <taxon>Philodinida</taxon>
        <taxon>Philodinidae</taxon>
        <taxon>Rotaria</taxon>
    </lineage>
</organism>
<dbReference type="PROSITE" id="PS50194">
    <property type="entry name" value="FILAMIN_REPEAT"/>
    <property type="match status" value="1"/>
</dbReference>
<accession>A0A821L552</accession>
<proteinExistence type="predicted"/>
<dbReference type="Gene3D" id="2.60.40.10">
    <property type="entry name" value="Immunoglobulins"/>
    <property type="match status" value="2"/>
</dbReference>
<comment type="caution">
    <text evidence="2">The sequence shown here is derived from an EMBL/GenBank/DDBJ whole genome shotgun (WGS) entry which is preliminary data.</text>
</comment>